<dbReference type="Gene3D" id="3.20.20.450">
    <property type="entry name" value="EAL domain"/>
    <property type="match status" value="1"/>
</dbReference>
<feature type="domain" description="PAC" evidence="3">
    <location>
        <begin position="281"/>
        <end position="333"/>
    </location>
</feature>
<dbReference type="AlphaFoldDB" id="A0A370H2L3"/>
<dbReference type="EMBL" id="QQBB01000022">
    <property type="protein sequence ID" value="RDI50398.1"/>
    <property type="molecule type" value="Genomic_DNA"/>
</dbReference>
<dbReference type="InterPro" id="IPR043128">
    <property type="entry name" value="Rev_trsase/Diguanyl_cyclase"/>
</dbReference>
<dbReference type="SMART" id="SM00091">
    <property type="entry name" value="PAS"/>
    <property type="match status" value="1"/>
</dbReference>
<evidence type="ECO:0000259" key="4">
    <source>
        <dbReference type="PROSITE" id="PS50883"/>
    </source>
</evidence>
<gene>
    <name evidence="6" type="ORF">DES45_12214</name>
</gene>
<dbReference type="PROSITE" id="PS50113">
    <property type="entry name" value="PAC"/>
    <property type="match status" value="1"/>
</dbReference>
<dbReference type="InterPro" id="IPR001633">
    <property type="entry name" value="EAL_dom"/>
</dbReference>
<evidence type="ECO:0000259" key="3">
    <source>
        <dbReference type="PROSITE" id="PS50113"/>
    </source>
</evidence>
<dbReference type="SMART" id="SM00267">
    <property type="entry name" value="GGDEF"/>
    <property type="match status" value="1"/>
</dbReference>
<dbReference type="SMART" id="SM00086">
    <property type="entry name" value="PAC"/>
    <property type="match status" value="1"/>
</dbReference>
<feature type="transmembrane region" description="Helical" evidence="1">
    <location>
        <begin position="171"/>
        <end position="190"/>
    </location>
</feature>
<feature type="transmembrane region" description="Helical" evidence="1">
    <location>
        <begin position="73"/>
        <end position="93"/>
    </location>
</feature>
<dbReference type="NCBIfam" id="TIGR00229">
    <property type="entry name" value="sensory_box"/>
    <property type="match status" value="1"/>
</dbReference>
<dbReference type="InterPro" id="IPR013655">
    <property type="entry name" value="PAS_fold_3"/>
</dbReference>
<name>A0A370H2L3_9HYPH</name>
<dbReference type="NCBIfam" id="TIGR00254">
    <property type="entry name" value="GGDEF"/>
    <property type="match status" value="1"/>
</dbReference>
<dbReference type="Gene3D" id="3.30.70.270">
    <property type="match status" value="1"/>
</dbReference>
<feature type="transmembrane region" description="Helical" evidence="1">
    <location>
        <begin position="20"/>
        <end position="39"/>
    </location>
</feature>
<feature type="domain" description="PAS" evidence="2">
    <location>
        <begin position="208"/>
        <end position="278"/>
    </location>
</feature>
<evidence type="ECO:0000313" key="7">
    <source>
        <dbReference type="Proteomes" id="UP000254925"/>
    </source>
</evidence>
<dbReference type="PANTHER" id="PTHR44757">
    <property type="entry name" value="DIGUANYLATE CYCLASE DGCP"/>
    <property type="match status" value="1"/>
</dbReference>
<keyword evidence="1" id="KW-0812">Transmembrane</keyword>
<dbReference type="FunFam" id="3.30.450.20:FF:000099">
    <property type="entry name" value="Sensory box sensor histidine kinase"/>
    <property type="match status" value="1"/>
</dbReference>
<feature type="transmembrane region" description="Helical" evidence="1">
    <location>
        <begin position="132"/>
        <end position="159"/>
    </location>
</feature>
<feature type="transmembrane region" description="Helical" evidence="1">
    <location>
        <begin position="45"/>
        <end position="66"/>
    </location>
</feature>
<evidence type="ECO:0000256" key="1">
    <source>
        <dbReference type="SAM" id="Phobius"/>
    </source>
</evidence>
<dbReference type="CDD" id="cd01948">
    <property type="entry name" value="EAL"/>
    <property type="match status" value="1"/>
</dbReference>
<dbReference type="InterPro" id="IPR001610">
    <property type="entry name" value="PAC"/>
</dbReference>
<accession>A0A370H2L3</accession>
<feature type="domain" description="GGDEF" evidence="5">
    <location>
        <begin position="365"/>
        <end position="498"/>
    </location>
</feature>
<feature type="domain" description="EAL" evidence="4">
    <location>
        <begin position="507"/>
        <end position="762"/>
    </location>
</feature>
<sequence>MLGALLLFAWAHNRKIQALAWWGAAFCLIPLGIGIANLGKGLPSHLNLAVAHTFAVAGYGALYAGCRAFNGRAVLLPVIILGPAVWLVAFALIHESFAARLVLLSLINGGYAALSARELWKHAPRSLASQRAAVVLLLILAGFNFVRGTLSLSLSSIFWLDAFASRWSTEIALFLVVYAPALAFIFLSMAKERLELDYRKTEQALRESEEHYRYSVEFNPQIPWTADPQGNISNVSPRWCQLTGMSVEEALGEGWTKALHPDDYPGAAQQWTDAVASRSPLDVEYRVCLADGGYRWVRARATPRTGEDDSIICWYGTVEDIHDQKLAEERLRWAAYHDDLTGLPNRRYFQECLQQTLEHAEHAGGRVGLLITDLDDFKQINDRFGHDAGDEFLIAFGDELIGLIRPTNTIARLGGDEFAIILPDVGAVDDIVAVASAIQARMREPLRLSTGTQRSRTSIGGAISGSLGTSADELLKQADLALYSCKAAGRGLFEMFSPAMRDEAQKRASALEVARQAVALDRIEPFYQPKVDLDSGRLTGFEALLRWRHPRLGVQLPETLAHAFEDPELGITLGNCMLARVISDMRRWLDMDLPFGRISINASSADFRQADYAQRLLTCLRDAGIPPSLLGVEVTETVFLDRNVESAQKTLQALSAGGISIALDDFGTGYASLSHLKQFPVNVIKIDRAFVSDLMTDVGNAAIVKAVLRLGQSLGIRVIAEGVETAGQVSFLREHGCNLGQGYYFGRPMAADDVVPFIRSWMPSGQAKAYH</sequence>
<dbReference type="SUPFAM" id="SSF55785">
    <property type="entry name" value="PYP-like sensor domain (PAS domain)"/>
    <property type="match status" value="1"/>
</dbReference>
<dbReference type="Proteomes" id="UP000254925">
    <property type="component" value="Unassembled WGS sequence"/>
</dbReference>
<dbReference type="InterPro" id="IPR029787">
    <property type="entry name" value="Nucleotide_cyclase"/>
</dbReference>
<proteinExistence type="predicted"/>
<comment type="caution">
    <text evidence="6">The sequence shown here is derived from an EMBL/GenBank/DDBJ whole genome shotgun (WGS) entry which is preliminary data.</text>
</comment>
<dbReference type="Pfam" id="PF00563">
    <property type="entry name" value="EAL"/>
    <property type="match status" value="1"/>
</dbReference>
<dbReference type="InterPro" id="IPR052155">
    <property type="entry name" value="Biofilm_reg_signaling"/>
</dbReference>
<dbReference type="InterPro" id="IPR000160">
    <property type="entry name" value="GGDEF_dom"/>
</dbReference>
<keyword evidence="1" id="KW-0472">Membrane</keyword>
<dbReference type="SMART" id="SM00052">
    <property type="entry name" value="EAL"/>
    <property type="match status" value="1"/>
</dbReference>
<dbReference type="PANTHER" id="PTHR44757:SF2">
    <property type="entry name" value="BIOFILM ARCHITECTURE MAINTENANCE PROTEIN MBAA"/>
    <property type="match status" value="1"/>
</dbReference>
<dbReference type="PROSITE" id="PS50887">
    <property type="entry name" value="GGDEF"/>
    <property type="match status" value="1"/>
</dbReference>
<reference evidence="6 7" key="1">
    <citation type="submission" date="2018-07" db="EMBL/GenBank/DDBJ databases">
        <title>Genomic Encyclopedia of Type Strains, Phase IV (KMG-IV): sequencing the most valuable type-strain genomes for metagenomic binning, comparative biology and taxonomic classification.</title>
        <authorList>
            <person name="Goeker M."/>
        </authorList>
    </citation>
    <scope>NUCLEOTIDE SEQUENCE [LARGE SCALE GENOMIC DNA]</scope>
    <source>
        <strain evidence="6 7">DSM 14364</strain>
    </source>
</reference>
<evidence type="ECO:0000313" key="6">
    <source>
        <dbReference type="EMBL" id="RDI50398.1"/>
    </source>
</evidence>
<dbReference type="InterPro" id="IPR000014">
    <property type="entry name" value="PAS"/>
</dbReference>
<protein>
    <submittedName>
        <fullName evidence="6">Diguanylate cyclase/phosphodiesterase</fullName>
    </submittedName>
</protein>
<dbReference type="InterPro" id="IPR035965">
    <property type="entry name" value="PAS-like_dom_sf"/>
</dbReference>
<dbReference type="SUPFAM" id="SSF141868">
    <property type="entry name" value="EAL domain-like"/>
    <property type="match status" value="1"/>
</dbReference>
<dbReference type="InterPro" id="IPR035919">
    <property type="entry name" value="EAL_sf"/>
</dbReference>
<dbReference type="SUPFAM" id="SSF55073">
    <property type="entry name" value="Nucleotide cyclase"/>
    <property type="match status" value="1"/>
</dbReference>
<dbReference type="InterPro" id="IPR000700">
    <property type="entry name" value="PAS-assoc_C"/>
</dbReference>
<evidence type="ECO:0000259" key="5">
    <source>
        <dbReference type="PROSITE" id="PS50887"/>
    </source>
</evidence>
<keyword evidence="1" id="KW-1133">Transmembrane helix</keyword>
<dbReference type="CDD" id="cd01949">
    <property type="entry name" value="GGDEF"/>
    <property type="match status" value="1"/>
</dbReference>
<evidence type="ECO:0000259" key="2">
    <source>
        <dbReference type="PROSITE" id="PS50112"/>
    </source>
</evidence>
<organism evidence="6 7">
    <name type="scientific">Microvirga subterranea</name>
    <dbReference type="NCBI Taxonomy" id="186651"/>
    <lineage>
        <taxon>Bacteria</taxon>
        <taxon>Pseudomonadati</taxon>
        <taxon>Pseudomonadota</taxon>
        <taxon>Alphaproteobacteria</taxon>
        <taxon>Hyphomicrobiales</taxon>
        <taxon>Methylobacteriaceae</taxon>
        <taxon>Microvirga</taxon>
    </lineage>
</organism>
<dbReference type="Pfam" id="PF00990">
    <property type="entry name" value="GGDEF"/>
    <property type="match status" value="1"/>
</dbReference>
<dbReference type="Pfam" id="PF08447">
    <property type="entry name" value="PAS_3"/>
    <property type="match status" value="1"/>
</dbReference>
<dbReference type="Gene3D" id="3.30.450.20">
    <property type="entry name" value="PAS domain"/>
    <property type="match status" value="1"/>
</dbReference>
<dbReference type="PROSITE" id="PS50112">
    <property type="entry name" value="PAS"/>
    <property type="match status" value="1"/>
</dbReference>
<keyword evidence="7" id="KW-1185">Reference proteome</keyword>
<dbReference type="CDD" id="cd00130">
    <property type="entry name" value="PAS"/>
    <property type="match status" value="1"/>
</dbReference>
<dbReference type="PROSITE" id="PS50883">
    <property type="entry name" value="EAL"/>
    <property type="match status" value="1"/>
</dbReference>